<feature type="compositionally biased region" description="Gly residues" evidence="1">
    <location>
        <begin position="1"/>
        <end position="10"/>
    </location>
</feature>
<gene>
    <name evidence="3" type="ORF">NESM_000765000</name>
</gene>
<dbReference type="Proteomes" id="UP001430356">
    <property type="component" value="Unassembled WGS sequence"/>
</dbReference>
<feature type="compositionally biased region" description="Low complexity" evidence="1">
    <location>
        <begin position="28"/>
        <end position="38"/>
    </location>
</feature>
<evidence type="ECO:0000256" key="2">
    <source>
        <dbReference type="SAM" id="Phobius"/>
    </source>
</evidence>
<feature type="compositionally biased region" description="Low complexity" evidence="1">
    <location>
        <begin position="594"/>
        <end position="607"/>
    </location>
</feature>
<reference evidence="3 4" key="1">
    <citation type="journal article" date="2021" name="MBio">
        <title>A New Model Trypanosomatid, Novymonas esmeraldas: Genomic Perception of Its 'Candidatus Pandoraea novymonadis' Endosymbiont.</title>
        <authorList>
            <person name="Zakharova A."/>
            <person name="Saura A."/>
            <person name="Butenko A."/>
            <person name="Podesvova L."/>
            <person name="Warmusova S."/>
            <person name="Kostygov A.Y."/>
            <person name="Nenarokova A."/>
            <person name="Lukes J."/>
            <person name="Opperdoes F.R."/>
            <person name="Yurchenko V."/>
        </authorList>
    </citation>
    <scope>NUCLEOTIDE SEQUENCE [LARGE SCALE GENOMIC DNA]</scope>
    <source>
        <strain evidence="3 4">E262AT.01</strain>
    </source>
</reference>
<feature type="transmembrane region" description="Helical" evidence="2">
    <location>
        <begin position="251"/>
        <end position="270"/>
    </location>
</feature>
<keyword evidence="2" id="KW-0812">Transmembrane</keyword>
<dbReference type="EMBL" id="JAECZO010000131">
    <property type="protein sequence ID" value="KAK7198089.1"/>
    <property type="molecule type" value="Genomic_DNA"/>
</dbReference>
<feature type="compositionally biased region" description="Basic and acidic residues" evidence="1">
    <location>
        <begin position="1226"/>
        <end position="1236"/>
    </location>
</feature>
<keyword evidence="2" id="KW-0472">Membrane</keyword>
<dbReference type="GO" id="GO:0016020">
    <property type="term" value="C:membrane"/>
    <property type="evidence" value="ECO:0007669"/>
    <property type="project" value="UniProtKB-SubCell"/>
</dbReference>
<feature type="region of interest" description="Disordered" evidence="1">
    <location>
        <begin position="1"/>
        <end position="109"/>
    </location>
</feature>
<feature type="transmembrane region" description="Helical" evidence="2">
    <location>
        <begin position="172"/>
        <end position="190"/>
    </location>
</feature>
<keyword evidence="2" id="KW-1133">Transmembrane helix</keyword>
<evidence type="ECO:0000313" key="3">
    <source>
        <dbReference type="EMBL" id="KAK7198089.1"/>
    </source>
</evidence>
<organism evidence="3 4">
    <name type="scientific">Novymonas esmeraldas</name>
    <dbReference type="NCBI Taxonomy" id="1808958"/>
    <lineage>
        <taxon>Eukaryota</taxon>
        <taxon>Discoba</taxon>
        <taxon>Euglenozoa</taxon>
        <taxon>Kinetoplastea</taxon>
        <taxon>Metakinetoplastina</taxon>
        <taxon>Trypanosomatida</taxon>
        <taxon>Trypanosomatidae</taxon>
        <taxon>Novymonas</taxon>
    </lineage>
</organism>
<feature type="compositionally biased region" description="Basic and acidic residues" evidence="1">
    <location>
        <begin position="564"/>
        <end position="573"/>
    </location>
</feature>
<feature type="region of interest" description="Disordered" evidence="1">
    <location>
        <begin position="1221"/>
        <end position="1267"/>
    </location>
</feature>
<accession>A0AAW0EYZ3</accession>
<keyword evidence="4" id="KW-1185">Reference proteome</keyword>
<proteinExistence type="predicted"/>
<sequence length="1400" mass="151499">MGGSDGGGGAPPRAAGDPAAFDDDDAAHSPAHGGHTTNGAGGLRVDVPPMRALPARAADGDGDDDDERSATASTASDRHGGESADAVGAARAAATPAPTASTSAPSTEVRTVLEGHPASAAGAAAAPRPAPLAVHPVPETVVFRKDPDKDGVGYKAVLESITNPQTLMWTHGAFRTVAFVAFPLLTIAIHPNTMFRLGFPQMLIASVVSTSTHRTTLGEQIGVHSWTWRGIAYMLVFGTVVCAWQVQRHIGAWYGILALGVFVAGLVSNGMLRRFMYLYFFIFMMEIRMFDHYFGNLPISNAAWSAADYLIGSVLGMAALCFPTPLLVKSLVDTIMGKVFEGLGKMFSAMIAFVWMPDAHAACLFFDDRAGFVKIEAILEVLPPLLWFANWEPLEFPLHNPIRRLKLSLLRRVMALTYAAFGAGQTIAELHRHQADRVAMQGIRSAMYHAAHGSPRKALTAPSSSPSSGSPGRQRDASSSDGAPGLATAREAIAALRANSGGCVREFGAALTQATILLGSALNTPELLVTRVPFDALREKDTAMRRNLRLEVLQVMKIQSDLVARRRTERQREEEEEEEEQEQRRRDGKDSADTADSADSAVEDANAPFGGRRGCGAARADARLLLEHRDIIDDAEVFIRMNEIFFHLLLGMIAGELLSFGEEMQDYRPPMSLGRRLLHFFVVEPWNDFWEELWCRVSFARPCDYRTVKDAIRMTCAYLSATALNIELWVVPGGLYFFGVTILLGLPVEEESLNMCVNRMAGNSLGCALGFMAYHNSHNTAQMLAMTLCFTFIQQCCKNHPTYGQTFFYGSVITMAGMATSMVTNELLTRMIASCYTIIAYMLCCMFILPNNSIKICWGYRCKLAKVMSEVVDDVALALRAPVEHGGAALPGGDDGGDGGGGDGAKHEPVAYPRCNTEAMQLCSQLNVQMSLADVLMSMCDKWAPFAARQPVIRGSAPFPAGPSALIGLAHKRMVANLRLLVFGVQLLHRPRSGPVSANIARILSGSLAAFLEEFSGCVRLLSQDFIDSMQVCRKWSYPLSLSRTSQLSRLRVRLHAMHYECYVVVANYMSRGTFGMTGDDFAELRREAAQRAAQAEATLRGAVHVHAGGDGGDGAAGDGAAGDGAETALFVDRYLNARRVVDALQGSGGDDGVAAESGADSASVAEHLRHSMALPVPHSTSFCGADGTRSFVHRAPLEESRVVPVDAFPLTQDSAEMQVQQRIRAAQERDRREHAQAGAGDQRAASPAPPGDAVDASHQPPYDAVGAGRSKSAIARMALLPGDGSDAYIPLYRGPAFTFVEDELSMPSDTDFSAIMTILCSCDSLITELKGLPGCVNSINAYHRQLHESSLALDMIDRLSAKLTALRKSNHDRYHHPPPPPQRRNPLHSQSDPWKDWRF</sequence>
<evidence type="ECO:0000313" key="4">
    <source>
        <dbReference type="Proteomes" id="UP001430356"/>
    </source>
</evidence>
<feature type="region of interest" description="Disordered" evidence="1">
    <location>
        <begin position="564"/>
        <end position="608"/>
    </location>
</feature>
<feature type="region of interest" description="Disordered" evidence="1">
    <location>
        <begin position="1371"/>
        <end position="1400"/>
    </location>
</feature>
<name>A0AAW0EYZ3_9TRYP</name>
<feature type="compositionally biased region" description="Low complexity" evidence="1">
    <location>
        <begin position="462"/>
        <end position="472"/>
    </location>
</feature>
<feature type="transmembrane region" description="Helical" evidence="2">
    <location>
        <begin position="226"/>
        <end position="244"/>
    </location>
</feature>
<feature type="region of interest" description="Disordered" evidence="1">
    <location>
        <begin position="455"/>
        <end position="484"/>
    </location>
</feature>
<feature type="compositionally biased region" description="Low complexity" evidence="1">
    <location>
        <begin position="83"/>
        <end position="107"/>
    </location>
</feature>
<feature type="compositionally biased region" description="Basic and acidic residues" evidence="1">
    <location>
        <begin position="582"/>
        <end position="592"/>
    </location>
</feature>
<protein>
    <submittedName>
        <fullName evidence="3">Uncharacterized protein</fullName>
    </submittedName>
</protein>
<comment type="caution">
    <text evidence="3">The sequence shown here is derived from an EMBL/GenBank/DDBJ whole genome shotgun (WGS) entry which is preliminary data.</text>
</comment>
<evidence type="ECO:0000256" key="1">
    <source>
        <dbReference type="SAM" id="MobiDB-lite"/>
    </source>
</evidence>